<sequence length="188" mass="22111">MYQFRSSIYYEPSDSGSVKSVQVANAKQDQVRYLTDQLQAVIIFNEKLEKEITSLKQQNQQLKQSVLDKDKQIQDSQDSQSKTISKLHVLLSENKKLQEIVISTNKNLKNSNSIVQQLQQENNVLKQTMHSQEEYHVEEMKKRANELEEHYQLMQNIVSDLTQQVSQLCEEKQRLQNELEEKNKIQQK</sequence>
<evidence type="ECO:0000313" key="3">
    <source>
        <dbReference type="Proteomes" id="UP000688137"/>
    </source>
</evidence>
<evidence type="ECO:0000313" key="2">
    <source>
        <dbReference type="EMBL" id="CAD8045166.1"/>
    </source>
</evidence>
<keyword evidence="1" id="KW-0175">Coiled coil</keyword>
<feature type="coiled-coil region" evidence="1">
    <location>
        <begin position="108"/>
        <end position="185"/>
    </location>
</feature>
<organism evidence="2 3">
    <name type="scientific">Paramecium primaurelia</name>
    <dbReference type="NCBI Taxonomy" id="5886"/>
    <lineage>
        <taxon>Eukaryota</taxon>
        <taxon>Sar</taxon>
        <taxon>Alveolata</taxon>
        <taxon>Ciliophora</taxon>
        <taxon>Intramacronucleata</taxon>
        <taxon>Oligohymenophorea</taxon>
        <taxon>Peniculida</taxon>
        <taxon>Parameciidae</taxon>
        <taxon>Paramecium</taxon>
    </lineage>
</organism>
<protein>
    <submittedName>
        <fullName evidence="2">Uncharacterized protein</fullName>
    </submittedName>
</protein>
<feature type="coiled-coil region" evidence="1">
    <location>
        <begin position="45"/>
        <end position="72"/>
    </location>
</feature>
<evidence type="ECO:0000256" key="1">
    <source>
        <dbReference type="SAM" id="Coils"/>
    </source>
</evidence>
<name>A0A8S1JXZ4_PARPR</name>
<accession>A0A8S1JXZ4</accession>
<comment type="caution">
    <text evidence="2">The sequence shown here is derived from an EMBL/GenBank/DDBJ whole genome shotgun (WGS) entry which is preliminary data.</text>
</comment>
<dbReference type="Proteomes" id="UP000688137">
    <property type="component" value="Unassembled WGS sequence"/>
</dbReference>
<keyword evidence="3" id="KW-1185">Reference proteome</keyword>
<dbReference type="EMBL" id="CAJJDM010000006">
    <property type="protein sequence ID" value="CAD8045166.1"/>
    <property type="molecule type" value="Genomic_DNA"/>
</dbReference>
<dbReference type="AlphaFoldDB" id="A0A8S1JXZ4"/>
<dbReference type="OMA" id="HSQEEYH"/>
<proteinExistence type="predicted"/>
<reference evidence="2" key="1">
    <citation type="submission" date="2021-01" db="EMBL/GenBank/DDBJ databases">
        <authorList>
            <consortium name="Genoscope - CEA"/>
            <person name="William W."/>
        </authorList>
    </citation>
    <scope>NUCLEOTIDE SEQUENCE</scope>
</reference>
<gene>
    <name evidence="2" type="ORF">PPRIM_AZ9-3.1.T0090192</name>
</gene>